<feature type="compositionally biased region" description="Low complexity" evidence="2">
    <location>
        <begin position="291"/>
        <end position="309"/>
    </location>
</feature>
<dbReference type="Pfam" id="PF07282">
    <property type="entry name" value="Cas12f1-like_TNB"/>
    <property type="match status" value="1"/>
</dbReference>
<proteinExistence type="predicted"/>
<feature type="domain" description="Cas12f1-like TNB" evidence="3">
    <location>
        <begin position="399"/>
        <end position="444"/>
    </location>
</feature>
<dbReference type="GO" id="GO:0003677">
    <property type="term" value="F:DNA binding"/>
    <property type="evidence" value="ECO:0007669"/>
    <property type="project" value="UniProtKB-KW"/>
</dbReference>
<dbReference type="PANTHER" id="PTHR36172:SF1">
    <property type="entry name" value="RESOLVASE-RELATED"/>
    <property type="match status" value="1"/>
</dbReference>
<sequence length="457" mass="50464">MSLVTLTNIPRDDLGIGRGPDIYPFHDANLAQHYQYLIPPSEEVLAMVDPNRPANTALERCWVHTTTSTFSYPGLTNETYIPVFWPFASTTVIERDTAMFSSDRGLLEPADLGDQVEAALANLTEPSPATATAAAATTATNTITTAASVAKPPITNLRTRKYRLKLPTKLKEIMLNSIKYEIRHEWGIQLDRYGQWHLLFPFDIPAPTLQAREHFFEGPITVKSADPGVTTPLSVWDSSNGTAIDIGCVEDGARPEKLRGQDDKLKSRRSQRQPLPPSPLPPHTPVPDRMPGTSTTTATATTATTMPTTPTTVCKRIHNLVSDLHCRAANFLASSSDVIIMPRMEVRQMIRHRRGQSLARSTRQKLLGWGHIAFLNRLAVKCFDVSVNERYNKARPTVLLVQPEAYTSKTCGTCGELNHSLGSSCRFNCANCCYIADHDYNGAYSMLLKAIKRGSTG</sequence>
<accession>A0A127Z9L2</accession>
<keyword evidence="1" id="KW-0238">DNA-binding</keyword>
<evidence type="ECO:0000256" key="1">
    <source>
        <dbReference type="ARBA" id="ARBA00023125"/>
    </source>
</evidence>
<name>A0A127Z9L2_9BASI</name>
<dbReference type="AlphaFoldDB" id="A0A127Z9L2"/>
<organism evidence="4">
    <name type="scientific">Sporisorium scitamineum</name>
    <dbReference type="NCBI Taxonomy" id="49012"/>
    <lineage>
        <taxon>Eukaryota</taxon>
        <taxon>Fungi</taxon>
        <taxon>Dikarya</taxon>
        <taxon>Basidiomycota</taxon>
        <taxon>Ustilaginomycotina</taxon>
        <taxon>Ustilaginomycetes</taxon>
        <taxon>Ustilaginales</taxon>
        <taxon>Ustilaginaceae</taxon>
        <taxon>Sporisorium</taxon>
    </lineage>
</organism>
<gene>
    <name evidence="4" type="ORF">SPSC_01461</name>
</gene>
<protein>
    <recommendedName>
        <fullName evidence="3">Cas12f1-like TNB domain-containing protein</fullName>
    </recommendedName>
</protein>
<evidence type="ECO:0000259" key="3">
    <source>
        <dbReference type="Pfam" id="PF07282"/>
    </source>
</evidence>
<dbReference type="InterPro" id="IPR051491">
    <property type="entry name" value="Recombinase/Transposase-rel"/>
</dbReference>
<dbReference type="OrthoDB" id="2556737at2759"/>
<feature type="compositionally biased region" description="Pro residues" evidence="2">
    <location>
        <begin position="274"/>
        <end position="285"/>
    </location>
</feature>
<reference evidence="4" key="1">
    <citation type="submission" date="2014-06" db="EMBL/GenBank/DDBJ databases">
        <authorList>
            <person name="Ju J."/>
            <person name="Zhang J."/>
        </authorList>
    </citation>
    <scope>NUCLEOTIDE SEQUENCE</scope>
    <source>
        <strain evidence="4">SscI8</strain>
    </source>
</reference>
<dbReference type="EMBL" id="LK056657">
    <property type="protein sequence ID" value="CDU22831.1"/>
    <property type="molecule type" value="Genomic_DNA"/>
</dbReference>
<feature type="region of interest" description="Disordered" evidence="2">
    <location>
        <begin position="247"/>
        <end position="309"/>
    </location>
</feature>
<dbReference type="PANTHER" id="PTHR36172">
    <property type="match status" value="1"/>
</dbReference>
<evidence type="ECO:0000313" key="4">
    <source>
        <dbReference type="EMBL" id="CDU22831.1"/>
    </source>
</evidence>
<dbReference type="InterPro" id="IPR010095">
    <property type="entry name" value="Cas12f1-like_TNB"/>
</dbReference>
<evidence type="ECO:0000256" key="2">
    <source>
        <dbReference type="SAM" id="MobiDB-lite"/>
    </source>
</evidence>
<feature type="compositionally biased region" description="Basic and acidic residues" evidence="2">
    <location>
        <begin position="251"/>
        <end position="265"/>
    </location>
</feature>